<organism evidence="2 3">
    <name type="scientific">Kyrpidia spormannii</name>
    <dbReference type="NCBI Taxonomy" id="2055160"/>
    <lineage>
        <taxon>Bacteria</taxon>
        <taxon>Bacillati</taxon>
        <taxon>Bacillota</taxon>
        <taxon>Bacilli</taxon>
        <taxon>Bacillales</taxon>
        <taxon>Alicyclobacillaceae</taxon>
        <taxon>Kyrpidia</taxon>
    </lineage>
</organism>
<evidence type="ECO:0000313" key="3">
    <source>
        <dbReference type="Proteomes" id="UP000502196"/>
    </source>
</evidence>
<evidence type="ECO:0000256" key="1">
    <source>
        <dbReference type="SAM" id="Phobius"/>
    </source>
</evidence>
<name>A0A6F9EA23_9BACL</name>
<keyword evidence="1" id="KW-1133">Transmembrane helix</keyword>
<gene>
    <name evidence="2" type="ORF">COOX1_2505</name>
</gene>
<dbReference type="EMBL" id="LR792683">
    <property type="protein sequence ID" value="CAB3394615.1"/>
    <property type="molecule type" value="Genomic_DNA"/>
</dbReference>
<dbReference type="Proteomes" id="UP000502196">
    <property type="component" value="Chromosome"/>
</dbReference>
<proteinExistence type="predicted"/>
<protein>
    <submittedName>
        <fullName evidence="2">Uncharacterized protein</fullName>
    </submittedName>
</protein>
<reference evidence="2 3" key="1">
    <citation type="submission" date="2020-04" db="EMBL/GenBank/DDBJ databases">
        <authorList>
            <person name="Hogendoorn C."/>
        </authorList>
    </citation>
    <scope>NUCLEOTIDE SEQUENCE [LARGE SCALE GENOMIC DNA]</scope>
    <source>
        <strain evidence="2">COOX1</strain>
    </source>
</reference>
<dbReference type="AlphaFoldDB" id="A0A6F9EA23"/>
<keyword evidence="1" id="KW-0812">Transmembrane</keyword>
<accession>A0A6F9EA23</accession>
<sequence length="67" mass="7030">MPFGKVFSHCCPGSVNAFRQHCGYNKNAAGCGRKSRGEPMISAVLGLVGVLTGVVEQTLGTLLGFLF</sequence>
<keyword evidence="1" id="KW-0472">Membrane</keyword>
<evidence type="ECO:0000313" key="2">
    <source>
        <dbReference type="EMBL" id="CAB3394615.1"/>
    </source>
</evidence>
<feature type="transmembrane region" description="Helical" evidence="1">
    <location>
        <begin position="43"/>
        <end position="66"/>
    </location>
</feature>